<evidence type="ECO:0000256" key="4">
    <source>
        <dbReference type="ARBA" id="ARBA00022692"/>
    </source>
</evidence>
<gene>
    <name evidence="8" type="ORF">CEJ86_06470</name>
</gene>
<feature type="transmembrane region" description="Helical" evidence="7">
    <location>
        <begin position="44"/>
        <end position="71"/>
    </location>
</feature>
<feature type="transmembrane region" description="Helical" evidence="7">
    <location>
        <begin position="83"/>
        <end position="102"/>
    </location>
</feature>
<evidence type="ECO:0000256" key="2">
    <source>
        <dbReference type="ARBA" id="ARBA00007430"/>
    </source>
</evidence>
<dbReference type="EMBL" id="NJGD01000002">
    <property type="protein sequence ID" value="PJR16416.1"/>
    <property type="molecule type" value="Genomic_DNA"/>
</dbReference>
<dbReference type="Proteomes" id="UP000231987">
    <property type="component" value="Unassembled WGS sequence"/>
</dbReference>
<feature type="transmembrane region" description="Helical" evidence="7">
    <location>
        <begin position="114"/>
        <end position="135"/>
    </location>
</feature>
<organism evidence="8 9">
    <name type="scientific">Rhizobium meliloti</name>
    <name type="common">Ensifer meliloti</name>
    <name type="synonym">Sinorhizobium meliloti</name>
    <dbReference type="NCBI Taxonomy" id="382"/>
    <lineage>
        <taxon>Bacteria</taxon>
        <taxon>Pseudomonadati</taxon>
        <taxon>Pseudomonadota</taxon>
        <taxon>Alphaproteobacteria</taxon>
        <taxon>Hyphomicrobiales</taxon>
        <taxon>Rhizobiaceae</taxon>
        <taxon>Sinorhizobium/Ensifer group</taxon>
        <taxon>Sinorhizobium</taxon>
    </lineage>
</organism>
<keyword evidence="3" id="KW-1003">Cell membrane</keyword>
<dbReference type="CDD" id="cd13127">
    <property type="entry name" value="MATE_tuaB_like"/>
    <property type="match status" value="1"/>
</dbReference>
<feature type="transmembrane region" description="Helical" evidence="7">
    <location>
        <begin position="384"/>
        <end position="404"/>
    </location>
</feature>
<feature type="transmembrane region" description="Helical" evidence="7">
    <location>
        <begin position="448"/>
        <end position="467"/>
    </location>
</feature>
<dbReference type="GO" id="GO:0005886">
    <property type="term" value="C:plasma membrane"/>
    <property type="evidence" value="ECO:0007669"/>
    <property type="project" value="UniProtKB-SubCell"/>
</dbReference>
<evidence type="ECO:0000256" key="6">
    <source>
        <dbReference type="ARBA" id="ARBA00023136"/>
    </source>
</evidence>
<evidence type="ECO:0000256" key="7">
    <source>
        <dbReference type="SAM" id="Phobius"/>
    </source>
</evidence>
<dbReference type="AlphaFoldDB" id="A0A2J0Z7C2"/>
<evidence type="ECO:0000256" key="5">
    <source>
        <dbReference type="ARBA" id="ARBA00022989"/>
    </source>
</evidence>
<reference evidence="8 9" key="1">
    <citation type="submission" date="2017-06" db="EMBL/GenBank/DDBJ databases">
        <title>Ensifer strains isolated from leguminous trees and herbs display diverse denitrification phenotypes with some acting as strong N2O sinks.</title>
        <authorList>
            <person name="Woliy K."/>
            <person name="Mania D."/>
            <person name="Bakken L.R."/>
            <person name="Frostegard A."/>
        </authorList>
    </citation>
    <scope>NUCLEOTIDE SEQUENCE [LARGE SCALE GENOMIC DNA]</scope>
    <source>
        <strain evidence="8 9">AC50a</strain>
    </source>
</reference>
<name>A0A2J0Z7C2_RHIML</name>
<feature type="transmembrane region" description="Helical" evidence="7">
    <location>
        <begin position="156"/>
        <end position="176"/>
    </location>
</feature>
<evidence type="ECO:0000313" key="8">
    <source>
        <dbReference type="EMBL" id="PJR16416.1"/>
    </source>
</evidence>
<proteinExistence type="inferred from homology"/>
<dbReference type="InterPro" id="IPR002797">
    <property type="entry name" value="Polysacc_synth"/>
</dbReference>
<protein>
    <submittedName>
        <fullName evidence="8">Lipopolysaccharide biosynthesis protein</fullName>
    </submittedName>
</protein>
<comment type="caution">
    <text evidence="8">The sequence shown here is derived from an EMBL/GenBank/DDBJ whole genome shotgun (WGS) entry which is preliminary data.</text>
</comment>
<keyword evidence="4 7" id="KW-0812">Transmembrane</keyword>
<feature type="transmembrane region" description="Helical" evidence="7">
    <location>
        <begin position="321"/>
        <end position="345"/>
    </location>
</feature>
<dbReference type="PANTHER" id="PTHR30250">
    <property type="entry name" value="PST FAMILY PREDICTED COLANIC ACID TRANSPORTER"/>
    <property type="match status" value="1"/>
</dbReference>
<evidence type="ECO:0000256" key="1">
    <source>
        <dbReference type="ARBA" id="ARBA00004651"/>
    </source>
</evidence>
<keyword evidence="5 7" id="KW-1133">Transmembrane helix</keyword>
<keyword evidence="6 7" id="KW-0472">Membrane</keyword>
<dbReference type="RefSeq" id="WP_100670368.1">
    <property type="nucleotide sequence ID" value="NZ_NJGD01000002.1"/>
</dbReference>
<evidence type="ECO:0000313" key="9">
    <source>
        <dbReference type="Proteomes" id="UP000231987"/>
    </source>
</evidence>
<feature type="transmembrane region" description="Helical" evidence="7">
    <location>
        <begin position="357"/>
        <end position="377"/>
    </location>
</feature>
<comment type="similarity">
    <text evidence="2">Belongs to the polysaccharide synthase family.</text>
</comment>
<dbReference type="InterPro" id="IPR050833">
    <property type="entry name" value="Poly_Biosynth_Transport"/>
</dbReference>
<dbReference type="PANTHER" id="PTHR30250:SF10">
    <property type="entry name" value="LIPOPOLYSACCHARIDE BIOSYNTHESIS PROTEIN WZXC"/>
    <property type="match status" value="1"/>
</dbReference>
<comment type="subcellular location">
    <subcellularLocation>
        <location evidence="1">Cell membrane</location>
        <topology evidence="1">Multi-pass membrane protein</topology>
    </subcellularLocation>
</comment>
<sequence length="494" mass="53290">MTPTVNAKTVTRNVGWSVLSKTGTFGLKFVTVPILARILSPEEFGAVAVALTVVQFLAMIGGAGLTSALVIQQDEEMETVHSVFWANLAIALMMALGLFVFAEPLATLLGAPEAAYLLRIMSLLIPLQLGGDVAYSLLVRRMNFRKDAVWSMISESLGAVIAVLLALLGFGIWSLLAQLFVSALVRLSGLYAVSRYAPRFVFSLQRVLALSRFSFGMMGSEIANFITFQSPMVVISRYLGLSDAGAYSAANRFASIPNQVVLSAVMGVLFPTFGQMMHDRERRSQALILSTQVTTVLLAPMMFGLWALAEPAMLVLFGSQWAYAWPVLGLLALSKGILTPCSTFIPYLKGVGQGAVLFWWALIRAIATTGAVAYGAIDGSLVEAMIWLCIVNAVTLVGYSWVVFRADSTPFVKGLFLSSRPMIAALLMALVVRFLLEHFGAHVPNAVLQLVAGTAIGTVIYTVLILLTERSLLRRLLEMARARKPRAAPAGAAE</sequence>
<evidence type="ECO:0000256" key="3">
    <source>
        <dbReference type="ARBA" id="ARBA00022475"/>
    </source>
</evidence>
<feature type="transmembrane region" description="Helical" evidence="7">
    <location>
        <begin position="286"/>
        <end position="309"/>
    </location>
</feature>
<accession>A0A2J0Z7C2</accession>
<dbReference type="Pfam" id="PF01943">
    <property type="entry name" value="Polysacc_synt"/>
    <property type="match status" value="1"/>
</dbReference>
<feature type="transmembrane region" description="Helical" evidence="7">
    <location>
        <begin position="416"/>
        <end position="436"/>
    </location>
</feature>
<feature type="transmembrane region" description="Helical" evidence="7">
    <location>
        <begin position="253"/>
        <end position="274"/>
    </location>
</feature>